<dbReference type="eggNOG" id="arCOG08805">
    <property type="taxonomic scope" value="Archaea"/>
</dbReference>
<keyword evidence="2" id="KW-1185">Reference proteome</keyword>
<dbReference type="EMBL" id="CP007174">
    <property type="protein sequence ID" value="AIF85015.1"/>
    <property type="molecule type" value="Genomic_DNA"/>
</dbReference>
<proteinExistence type="predicted"/>
<dbReference type="RefSeq" id="WP_148701487.1">
    <property type="nucleotide sequence ID" value="NZ_CP007174.1"/>
</dbReference>
<dbReference type="AlphaFoldDB" id="A0A075MUX5"/>
<dbReference type="HOGENOM" id="CLU_100103_1_0_2"/>
<evidence type="ECO:0000313" key="1">
    <source>
        <dbReference type="EMBL" id="AIF85015.1"/>
    </source>
</evidence>
<sequence length="183" mass="20848">MTPITESATFRFDKVVLEQLRREAEHKQVHLNTLVNQIVKSHIEWHTYAPQAGYIPVGKPLIRALVDSLTGEQIEEIGDRYAQTLSGPTLMITGKKLSAESILELVDRWVRASGFEYQHEEGKNNNNNHNHFRSVYVIQHNMGKNWSCLMARTLGQATSKFAAKAPNLQATENTLYIEFDLIK</sequence>
<accession>A0A075MUX5</accession>
<dbReference type="GeneID" id="41598651"/>
<organism evidence="1 2">
    <name type="scientific">Candidatus Nitrososphaera evergladensis SR1</name>
    <dbReference type="NCBI Taxonomy" id="1459636"/>
    <lineage>
        <taxon>Archaea</taxon>
        <taxon>Nitrososphaerota</taxon>
        <taxon>Nitrososphaeria</taxon>
        <taxon>Nitrososphaerales</taxon>
        <taxon>Nitrososphaeraceae</taxon>
        <taxon>Nitrososphaera</taxon>
    </lineage>
</organism>
<dbReference type="KEGG" id="nev:NTE_02980"/>
<dbReference type="Proteomes" id="UP000028194">
    <property type="component" value="Chromosome"/>
</dbReference>
<protein>
    <submittedName>
        <fullName evidence="1">Uncharacterized protein</fullName>
    </submittedName>
</protein>
<name>A0A075MUX5_9ARCH</name>
<gene>
    <name evidence="1" type="ORF">NTE_02980</name>
</gene>
<reference evidence="1 2" key="1">
    <citation type="journal article" date="2014" name="PLoS ONE">
        <title>Genome Sequence of Candidatus Nitrososphaera evergladensis from Group I.1b Enriched from Everglades Soil Reveals Novel Genomic Features of the Ammonia-Oxidizing Archaea.</title>
        <authorList>
            <person name="Zhalnina K.V."/>
            <person name="Dias R."/>
            <person name="Leonard M.T."/>
            <person name="Dorr de Quadros P."/>
            <person name="Camargo F.A."/>
            <person name="Drew J.C."/>
            <person name="Farmerie W.G."/>
            <person name="Daroub S.H."/>
            <person name="Triplett E.W."/>
        </authorList>
    </citation>
    <scope>NUCLEOTIDE SEQUENCE [LARGE SCALE GENOMIC DNA]</scope>
    <source>
        <strain evidence="1 2">SR1</strain>
    </source>
</reference>
<evidence type="ECO:0000313" key="2">
    <source>
        <dbReference type="Proteomes" id="UP000028194"/>
    </source>
</evidence>